<sequence length="107" mass="12044">MIREIEGFLMVEAARAEGRDAARRFTERVPWLTETQAEDVGRAYVEGYLELRRELWRDAVGRAGSLRGEYEERYRLLRGRLLTAAWFIGVGVAGVTGIVVKILGSTG</sequence>
<protein>
    <submittedName>
        <fullName evidence="2">Uncharacterized protein</fullName>
    </submittedName>
</protein>
<keyword evidence="1" id="KW-0812">Transmembrane</keyword>
<dbReference type="AlphaFoldDB" id="A0AAU8IV91"/>
<organism evidence="2">
    <name type="scientific">Streptomyces tabacisoli</name>
    <dbReference type="NCBI Taxonomy" id="3156398"/>
    <lineage>
        <taxon>Bacteria</taxon>
        <taxon>Bacillati</taxon>
        <taxon>Actinomycetota</taxon>
        <taxon>Actinomycetes</taxon>
        <taxon>Kitasatosporales</taxon>
        <taxon>Streptomycetaceae</taxon>
        <taxon>Streptomyces</taxon>
    </lineage>
</organism>
<accession>A0AAU8IV91</accession>
<dbReference type="RefSeq" id="WP_353943331.1">
    <property type="nucleotide sequence ID" value="NZ_CP159534.1"/>
</dbReference>
<dbReference type="KEGG" id="stac:ABII15_17910"/>
<keyword evidence="1" id="KW-0472">Membrane</keyword>
<keyword evidence="1" id="KW-1133">Transmembrane helix</keyword>
<feature type="transmembrane region" description="Helical" evidence="1">
    <location>
        <begin position="81"/>
        <end position="104"/>
    </location>
</feature>
<reference evidence="2" key="1">
    <citation type="submission" date="2024-06" db="EMBL/GenBank/DDBJ databases">
        <title>Streptomyces sp. strain HUAS MG91 genome sequences.</title>
        <authorList>
            <person name="Mo P."/>
        </authorList>
    </citation>
    <scope>NUCLEOTIDE SEQUENCE</scope>
    <source>
        <strain evidence="2">HUAS MG91</strain>
    </source>
</reference>
<name>A0AAU8IV91_9ACTN</name>
<evidence type="ECO:0000313" key="2">
    <source>
        <dbReference type="EMBL" id="XCJ71728.1"/>
    </source>
</evidence>
<evidence type="ECO:0000256" key="1">
    <source>
        <dbReference type="SAM" id="Phobius"/>
    </source>
</evidence>
<dbReference type="EMBL" id="CP159534">
    <property type="protein sequence ID" value="XCJ71728.1"/>
    <property type="molecule type" value="Genomic_DNA"/>
</dbReference>
<gene>
    <name evidence="2" type="ORF">ABII15_17910</name>
</gene>
<proteinExistence type="predicted"/>